<evidence type="ECO:0000313" key="4">
    <source>
        <dbReference type="EMBL" id="MBN7795190.1"/>
    </source>
</evidence>
<sequence>MTPEPLRIAVDARPLCHPGTGIYRHTVELLRRLCRRGGQWYFYSVQPYDDGDFRLPNVSHRTLRLPRSLRASQLAHVVFPCWARKDAVQVFWGTRHQLPAGLPAGARRILTLYDFVWRRYGETMRFPGRQIEALFTPPALARAEVIATISEFTAGELSHFYPRFADKAVTVPCASVLGPGVGENGLAQGSGRGYFLAVGTLEPRKNLRRVLYAYRDYVKQQQAEARPRRLKIVGGEGWGGERLPELVSELGLEKLVDLTGRVSDELLVGLYRGAHALLMPSLYEGFGLPVAEAMSASLPVITSRNSPMAEVAGEAAVLVDPLSEAEIAAAMTRLCVDSQLHASLRAACAGRARRYSWERSADVMWRVLHGPQRSGSDRKPAEQPEVSS</sequence>
<dbReference type="SUPFAM" id="SSF53756">
    <property type="entry name" value="UDP-Glycosyltransferase/glycogen phosphorylase"/>
    <property type="match status" value="1"/>
</dbReference>
<dbReference type="PANTHER" id="PTHR46401">
    <property type="entry name" value="GLYCOSYLTRANSFERASE WBBK-RELATED"/>
    <property type="match status" value="1"/>
</dbReference>
<reference evidence="4" key="1">
    <citation type="submission" date="2021-02" db="EMBL/GenBank/DDBJ databases">
        <title>PHA producing bacteria isolated from coastal sediment in Guangdong, Shenzhen.</title>
        <authorList>
            <person name="Zheng W."/>
            <person name="Yu S."/>
            <person name="Huang Y."/>
        </authorList>
    </citation>
    <scope>NUCLEOTIDE SEQUENCE</scope>
    <source>
        <strain evidence="4">TN14-10</strain>
    </source>
</reference>
<organism evidence="4 5">
    <name type="scientific">Parahaliea mediterranea</name>
    <dbReference type="NCBI Taxonomy" id="651086"/>
    <lineage>
        <taxon>Bacteria</taxon>
        <taxon>Pseudomonadati</taxon>
        <taxon>Pseudomonadota</taxon>
        <taxon>Gammaproteobacteria</taxon>
        <taxon>Cellvibrionales</taxon>
        <taxon>Halieaceae</taxon>
        <taxon>Parahaliea</taxon>
    </lineage>
</organism>
<evidence type="ECO:0000313" key="5">
    <source>
        <dbReference type="Proteomes" id="UP000664303"/>
    </source>
</evidence>
<feature type="region of interest" description="Disordered" evidence="2">
    <location>
        <begin position="368"/>
        <end position="388"/>
    </location>
</feature>
<keyword evidence="1" id="KW-0808">Transferase</keyword>
<evidence type="ECO:0000259" key="3">
    <source>
        <dbReference type="Pfam" id="PF00534"/>
    </source>
</evidence>
<name>A0A939DBU6_9GAMM</name>
<accession>A0A939DBU6</accession>
<protein>
    <submittedName>
        <fullName evidence="4">Glycosyltransferase family 4 protein</fullName>
    </submittedName>
</protein>
<dbReference type="EMBL" id="JAFKCZ010000001">
    <property type="protein sequence ID" value="MBN7795190.1"/>
    <property type="molecule type" value="Genomic_DNA"/>
</dbReference>
<keyword evidence="5" id="KW-1185">Reference proteome</keyword>
<dbReference type="InterPro" id="IPR001296">
    <property type="entry name" value="Glyco_trans_1"/>
</dbReference>
<gene>
    <name evidence="4" type="ORF">JYP50_01220</name>
</gene>
<dbReference type="PANTHER" id="PTHR46401:SF2">
    <property type="entry name" value="GLYCOSYLTRANSFERASE WBBK-RELATED"/>
    <property type="match status" value="1"/>
</dbReference>
<comment type="caution">
    <text evidence="4">The sequence shown here is derived from an EMBL/GenBank/DDBJ whole genome shotgun (WGS) entry which is preliminary data.</text>
</comment>
<dbReference type="Gene3D" id="3.40.50.2000">
    <property type="entry name" value="Glycogen Phosphorylase B"/>
    <property type="match status" value="2"/>
</dbReference>
<evidence type="ECO:0000256" key="1">
    <source>
        <dbReference type="ARBA" id="ARBA00022679"/>
    </source>
</evidence>
<dbReference type="RefSeq" id="WP_206558628.1">
    <property type="nucleotide sequence ID" value="NZ_JAFKCZ010000001.1"/>
</dbReference>
<dbReference type="GO" id="GO:0016757">
    <property type="term" value="F:glycosyltransferase activity"/>
    <property type="evidence" value="ECO:0007669"/>
    <property type="project" value="InterPro"/>
</dbReference>
<dbReference type="Pfam" id="PF00534">
    <property type="entry name" value="Glycos_transf_1"/>
    <property type="match status" value="1"/>
</dbReference>
<feature type="domain" description="Glycosyl transferase family 1" evidence="3">
    <location>
        <begin position="191"/>
        <end position="345"/>
    </location>
</feature>
<dbReference type="GO" id="GO:0009103">
    <property type="term" value="P:lipopolysaccharide biosynthetic process"/>
    <property type="evidence" value="ECO:0007669"/>
    <property type="project" value="TreeGrafter"/>
</dbReference>
<dbReference type="CDD" id="cd03809">
    <property type="entry name" value="GT4_MtfB-like"/>
    <property type="match status" value="1"/>
</dbReference>
<dbReference type="Proteomes" id="UP000664303">
    <property type="component" value="Unassembled WGS sequence"/>
</dbReference>
<dbReference type="AlphaFoldDB" id="A0A939DBU6"/>
<evidence type="ECO:0000256" key="2">
    <source>
        <dbReference type="SAM" id="MobiDB-lite"/>
    </source>
</evidence>
<proteinExistence type="predicted"/>